<dbReference type="InterPro" id="IPR011009">
    <property type="entry name" value="Kinase-like_dom_sf"/>
</dbReference>
<accession>A0A6C0CNV9</accession>
<dbReference type="GO" id="GO:0005634">
    <property type="term" value="C:nucleus"/>
    <property type="evidence" value="ECO:0007669"/>
    <property type="project" value="TreeGrafter"/>
</dbReference>
<feature type="compositionally biased region" description="Low complexity" evidence="1">
    <location>
        <begin position="268"/>
        <end position="293"/>
    </location>
</feature>
<dbReference type="GO" id="GO:0005737">
    <property type="term" value="C:cytoplasm"/>
    <property type="evidence" value="ECO:0007669"/>
    <property type="project" value="TreeGrafter"/>
</dbReference>
<evidence type="ECO:0000313" key="2">
    <source>
        <dbReference type="EMBL" id="QHT05792.1"/>
    </source>
</evidence>
<dbReference type="GO" id="GO:0000278">
    <property type="term" value="P:mitotic cell cycle"/>
    <property type="evidence" value="ECO:0007669"/>
    <property type="project" value="TreeGrafter"/>
</dbReference>
<dbReference type="EMBL" id="MN739460">
    <property type="protein sequence ID" value="QHT05792.1"/>
    <property type="molecule type" value="Genomic_DNA"/>
</dbReference>
<dbReference type="PANTHER" id="PTHR24419">
    <property type="entry name" value="INTERLEUKIN-1 RECEPTOR-ASSOCIATED KINASE"/>
    <property type="match status" value="1"/>
</dbReference>
<dbReference type="GO" id="GO:0072354">
    <property type="term" value="F:histone H3T3 kinase activity"/>
    <property type="evidence" value="ECO:0007669"/>
    <property type="project" value="TreeGrafter"/>
</dbReference>
<evidence type="ECO:0000256" key="1">
    <source>
        <dbReference type="SAM" id="MobiDB-lite"/>
    </source>
</evidence>
<sequence>MVSIFYQKNNNKNLFKSLEEIVDFTKNQNYIPIYKNFFNINNQNYNNINLNHKYSLDTIVSKENENIYKCKLRFNDDQKVTRKSFFKFSPLIDPLKYMTGKYKNITDEECFLLPQLHDNKCMEKMTRVNNSAYVDSFFSYLSSQLLHNHGFIHGLDFYGSFIGIKNNYELNIIDDLDFLNDSTYFHKNKDVKYNISKSSNINLFSESTRNYKEKIELCDDVKLKLDNTEELKYDDLFTKEIKPLTEENLKEFNLKNNIVYEIDISKNNTEEQSNSSSSSSSCSSRSSKTTLSNDSEKDDDDVSLNSEYMEESSQEESSEEDSESSISSSDIKAKAKLKEFPVQLISMELMDNTLDELLELEEEDELEDKHWISCFFQVIITLITYQKAFNFTHNDLHTNNIMYKNTDKKFIYYQYNSKYYKVPTYGRIYKIIDFGRSIYKYKGKTMMSDSFHPKGDAAGQYNYDCYYNKEKPEIKPNDSFDLCRLGTSMFDFFVEDITEMDRNDLTPVEKMAVEWCYDDKGKNVLYKNNGSERYPDFKLYKMISRNVHNHDPKEVIKNSIFNRYHTSKKKIGKKTKIVNIDKIPSYIN</sequence>
<reference evidence="2" key="1">
    <citation type="journal article" date="2020" name="Nature">
        <title>Giant virus diversity and host interactions through global metagenomics.</title>
        <authorList>
            <person name="Schulz F."/>
            <person name="Roux S."/>
            <person name="Paez-Espino D."/>
            <person name="Jungbluth S."/>
            <person name="Walsh D.A."/>
            <person name="Denef V.J."/>
            <person name="McMahon K.D."/>
            <person name="Konstantinidis K.T."/>
            <person name="Eloe-Fadrosh E.A."/>
            <person name="Kyrpides N.C."/>
            <person name="Woyke T."/>
        </authorList>
    </citation>
    <scope>NUCLEOTIDE SEQUENCE</scope>
    <source>
        <strain evidence="2">GVMAG-M-3300021425-14</strain>
    </source>
</reference>
<feature type="compositionally biased region" description="Acidic residues" evidence="1">
    <location>
        <begin position="296"/>
        <end position="323"/>
    </location>
</feature>
<organism evidence="2">
    <name type="scientific">viral metagenome</name>
    <dbReference type="NCBI Taxonomy" id="1070528"/>
    <lineage>
        <taxon>unclassified sequences</taxon>
        <taxon>metagenomes</taxon>
        <taxon>organismal metagenomes</taxon>
    </lineage>
</organism>
<dbReference type="AlphaFoldDB" id="A0A6C0CNV9"/>
<proteinExistence type="predicted"/>
<protein>
    <recommendedName>
        <fullName evidence="3">Protein kinase domain-containing protein</fullName>
    </recommendedName>
</protein>
<dbReference type="SUPFAM" id="SSF56112">
    <property type="entry name" value="Protein kinase-like (PK-like)"/>
    <property type="match status" value="1"/>
</dbReference>
<dbReference type="PANTHER" id="PTHR24419:SF18">
    <property type="entry name" value="SERINE_THREONINE-PROTEIN KINASE HASPIN"/>
    <property type="match status" value="1"/>
</dbReference>
<dbReference type="GO" id="GO:0035556">
    <property type="term" value="P:intracellular signal transduction"/>
    <property type="evidence" value="ECO:0007669"/>
    <property type="project" value="TreeGrafter"/>
</dbReference>
<name>A0A6C0CNV9_9ZZZZ</name>
<dbReference type="Gene3D" id="1.10.510.10">
    <property type="entry name" value="Transferase(Phosphotransferase) domain 1"/>
    <property type="match status" value="1"/>
</dbReference>
<feature type="region of interest" description="Disordered" evidence="1">
    <location>
        <begin position="268"/>
        <end position="328"/>
    </location>
</feature>
<evidence type="ECO:0008006" key="3">
    <source>
        <dbReference type="Google" id="ProtNLM"/>
    </source>
</evidence>